<dbReference type="InterPro" id="IPR008979">
    <property type="entry name" value="Galactose-bd-like_sf"/>
</dbReference>
<evidence type="ECO:0000256" key="11">
    <source>
        <dbReference type="ARBA" id="ARBA00041069"/>
    </source>
</evidence>
<dbReference type="EMBL" id="CP000916">
    <property type="protein sequence ID" value="ACM23010.1"/>
    <property type="molecule type" value="Genomic_DNA"/>
</dbReference>
<dbReference type="GO" id="GO:0005975">
    <property type="term" value="P:carbohydrate metabolic process"/>
    <property type="evidence" value="ECO:0007669"/>
    <property type="project" value="InterPro"/>
</dbReference>
<accession>B9K7S7</accession>
<evidence type="ECO:0000256" key="7">
    <source>
        <dbReference type="ARBA" id="ARBA00023180"/>
    </source>
</evidence>
<evidence type="ECO:0000256" key="5">
    <source>
        <dbReference type="ARBA" id="ARBA00022729"/>
    </source>
</evidence>
<dbReference type="STRING" id="309803.CTN_0834"/>
<dbReference type="PANTHER" id="PTHR43730">
    <property type="entry name" value="BETA-MANNOSIDASE"/>
    <property type="match status" value="1"/>
</dbReference>
<dbReference type="InterPro" id="IPR054593">
    <property type="entry name" value="Beta-mannosidase-like_N2"/>
</dbReference>
<dbReference type="CAZy" id="GH2">
    <property type="family name" value="Glycoside Hydrolase Family 2"/>
</dbReference>
<dbReference type="SUPFAM" id="SSF51445">
    <property type="entry name" value="(Trans)glycosidases"/>
    <property type="match status" value="1"/>
</dbReference>
<dbReference type="GO" id="GO:0006516">
    <property type="term" value="P:glycoprotein catabolic process"/>
    <property type="evidence" value="ECO:0007669"/>
    <property type="project" value="TreeGrafter"/>
</dbReference>
<dbReference type="GO" id="GO:0004567">
    <property type="term" value="F:beta-mannosidase activity"/>
    <property type="evidence" value="ECO:0007669"/>
    <property type="project" value="UniProtKB-EC"/>
</dbReference>
<dbReference type="SUPFAM" id="SSF49303">
    <property type="entry name" value="beta-Galactosidase/glucuronidase domain"/>
    <property type="match status" value="1"/>
</dbReference>
<dbReference type="InterPro" id="IPR041447">
    <property type="entry name" value="Mannosidase_ig"/>
</dbReference>
<dbReference type="EC" id="3.2.1.25" evidence="4"/>
<dbReference type="Pfam" id="PF00703">
    <property type="entry name" value="Glyco_hydro_2"/>
    <property type="match status" value="1"/>
</dbReference>
<comment type="similarity">
    <text evidence="10">Belongs to the glycosyl hydrolase 2 family. Beta-mannosidase B subfamily.</text>
</comment>
<dbReference type="InterPro" id="IPR006102">
    <property type="entry name" value="Ig-like_GH2"/>
</dbReference>
<evidence type="ECO:0000256" key="10">
    <source>
        <dbReference type="ARBA" id="ARBA00038429"/>
    </source>
</evidence>
<proteinExistence type="inferred from homology"/>
<evidence type="ECO:0000256" key="3">
    <source>
        <dbReference type="ARBA" id="ARBA00004740"/>
    </source>
</evidence>
<dbReference type="KEGG" id="tna:CTN_0834"/>
<evidence type="ECO:0000259" key="14">
    <source>
        <dbReference type="Pfam" id="PF17786"/>
    </source>
</evidence>
<dbReference type="eggNOG" id="COG3250">
    <property type="taxonomic scope" value="Bacteria"/>
</dbReference>
<keyword evidence="5" id="KW-0732">Signal</keyword>
<dbReference type="PANTHER" id="PTHR43730:SF1">
    <property type="entry name" value="BETA-MANNOSIDASE"/>
    <property type="match status" value="1"/>
</dbReference>
<dbReference type="InterPro" id="IPR013783">
    <property type="entry name" value="Ig-like_fold"/>
</dbReference>
<evidence type="ECO:0000256" key="2">
    <source>
        <dbReference type="ARBA" id="ARBA00004371"/>
    </source>
</evidence>
<dbReference type="Gene3D" id="2.60.40.10">
    <property type="entry name" value="Immunoglobulins"/>
    <property type="match status" value="1"/>
</dbReference>
<evidence type="ECO:0000256" key="8">
    <source>
        <dbReference type="ARBA" id="ARBA00023228"/>
    </source>
</evidence>
<dbReference type="Pfam" id="PF17786">
    <property type="entry name" value="Mannosidase_ig"/>
    <property type="match status" value="1"/>
</dbReference>
<dbReference type="HOGENOM" id="CLU_005015_3_2_0"/>
<keyword evidence="7" id="KW-0325">Glycoprotein</keyword>
<protein>
    <recommendedName>
        <fullName evidence="11">Beta-mannosidase B</fullName>
        <ecNumber evidence="4">3.2.1.25</ecNumber>
    </recommendedName>
    <alternativeName>
        <fullName evidence="12">Mannanase B</fullName>
    </alternativeName>
</protein>
<dbReference type="Proteomes" id="UP000000445">
    <property type="component" value="Chromosome"/>
</dbReference>
<dbReference type="AlphaFoldDB" id="B9K7S7"/>
<feature type="domain" description="Mannosidase Ig/CBM-like" evidence="14">
    <location>
        <begin position="649"/>
        <end position="703"/>
    </location>
</feature>
<dbReference type="SUPFAM" id="SSF49785">
    <property type="entry name" value="Galactose-binding domain-like"/>
    <property type="match status" value="1"/>
</dbReference>
<evidence type="ECO:0000256" key="1">
    <source>
        <dbReference type="ARBA" id="ARBA00000829"/>
    </source>
</evidence>
<dbReference type="Pfam" id="PF22666">
    <property type="entry name" value="Glyco_hydro_2_N2"/>
    <property type="match status" value="1"/>
</dbReference>
<reference evidence="16 17" key="1">
    <citation type="journal article" date="2009" name="Biosci. Biotechnol. Biochem.">
        <title>WeGAS: a web-based microbial genome annotation system.</title>
        <authorList>
            <person name="Lee D."/>
            <person name="Seo H."/>
            <person name="Park C."/>
            <person name="Park K."/>
        </authorList>
    </citation>
    <scope>NUCLEOTIDE SEQUENCE [LARGE SCALE GENOMIC DNA]</scope>
    <source>
        <strain evidence="17">ATCC 49049 / DSM 4359 / NBRC 107923 / NS-E</strain>
    </source>
</reference>
<evidence type="ECO:0000256" key="4">
    <source>
        <dbReference type="ARBA" id="ARBA00012754"/>
    </source>
</evidence>
<keyword evidence="9" id="KW-0326">Glycosidase</keyword>
<feature type="domain" description="Beta-mannosidase-like galactose-binding" evidence="15">
    <location>
        <begin position="21"/>
        <end position="186"/>
    </location>
</feature>
<gene>
    <name evidence="16" type="ordered locus">CTN_0834</name>
</gene>
<evidence type="ECO:0000259" key="13">
    <source>
        <dbReference type="Pfam" id="PF00703"/>
    </source>
</evidence>
<keyword evidence="17" id="KW-1185">Reference proteome</keyword>
<dbReference type="Gene3D" id="2.60.120.260">
    <property type="entry name" value="Galactose-binding domain-like"/>
    <property type="match status" value="1"/>
</dbReference>
<comment type="catalytic activity">
    <reaction evidence="1">
        <text>Hydrolysis of terminal, non-reducing beta-D-mannose residues in beta-D-mannosides.</text>
        <dbReference type="EC" id="3.2.1.25"/>
    </reaction>
</comment>
<dbReference type="Gene3D" id="3.20.20.80">
    <property type="entry name" value="Glycosidases"/>
    <property type="match status" value="1"/>
</dbReference>
<feature type="domain" description="Glycoside hydrolase family 2 immunoglobulin-like beta-sandwich" evidence="13">
    <location>
        <begin position="236"/>
        <end position="298"/>
    </location>
</feature>
<evidence type="ECO:0000256" key="9">
    <source>
        <dbReference type="ARBA" id="ARBA00023295"/>
    </source>
</evidence>
<keyword evidence="8" id="KW-0458">Lysosome</keyword>
<dbReference type="InterPro" id="IPR036156">
    <property type="entry name" value="Beta-gal/glucu_dom_sf"/>
</dbReference>
<organism evidence="16 17">
    <name type="scientific">Thermotoga neapolitana (strain ATCC 49049 / DSM 4359 / NBRC 107923 / NS-E)</name>
    <dbReference type="NCBI Taxonomy" id="309803"/>
    <lineage>
        <taxon>Bacteria</taxon>
        <taxon>Thermotogati</taxon>
        <taxon>Thermotogota</taxon>
        <taxon>Thermotogae</taxon>
        <taxon>Thermotogales</taxon>
        <taxon>Thermotogaceae</taxon>
        <taxon>Thermotoga</taxon>
    </lineage>
</organism>
<evidence type="ECO:0000256" key="12">
    <source>
        <dbReference type="ARBA" id="ARBA00041614"/>
    </source>
</evidence>
<dbReference type="InterPro" id="IPR017853">
    <property type="entry name" value="GH"/>
</dbReference>
<dbReference type="GO" id="GO:0005764">
    <property type="term" value="C:lysosome"/>
    <property type="evidence" value="ECO:0007669"/>
    <property type="project" value="UniProtKB-SubCell"/>
</dbReference>
<comment type="pathway">
    <text evidence="3">Glycan metabolism; N-glycan degradation.</text>
</comment>
<evidence type="ECO:0000313" key="17">
    <source>
        <dbReference type="Proteomes" id="UP000000445"/>
    </source>
</evidence>
<evidence type="ECO:0000313" key="16">
    <source>
        <dbReference type="EMBL" id="ACM23010.1"/>
    </source>
</evidence>
<sequence>MIYIQKEGGRFMRRIDLNGRWQIRDSKGEFSLVGLVPGVVQADLVREGLLPHPYVGTNEDLFKEIEDREWIYEREFNFREDLLDEDRVDLVFEGIDTLADVYLNDVYLGSTEDMFLEYRFDIKGVLKEKNHLRVFIKSPVKVPKTLEQNYGVLGGPEDSIRGYIRKAQYSYGWDWGARIVTSGIWRPVYIETYRKARLQDSTAYLVDLKGKDAVVKVNGFVYGEGDLSVDVFVNGEKMGSYQVMEKNGEKFFEGVFSLKNVKLWYPWNVGEPYLYDFTFILKESEKEVYREEKKIGLRKVRILQEPDGEGKTFIFEINGEKVFAKGANWIPADNILTWLKTEDYEKLVKMAKEANMNMLRVWGGGIYESEDFYKLCDELGIMVWQDFMYACLEYPDHLPWFRKLANDEARKIVRKLRYHPSIVLWCGNNENNWGFDEWGNMSRKVDGINLGNRLYLFDFPRICAEEDPATPYWPSSPYGGEKANSEKEGDRHVWNVWSGWMNYDHYEKDTGKFISEFGFQGAPHMKTIEFFSKPQERDPFHPVMLKHNKQVEGQERLIRFIYGNFGRCRDFESFVYLSQLNQAEAIKFGVEHWRSRKYKTAGTLFWQLNDSWPVFSWSAVDYFKRPKALYYYARRFFADVLPVVKKVDGKVGLFVVSDLRELKKASVRFAAYRVSGDLVFEKFYDVTLPADSVTLVDTVSTSDDLVFFVEVRVEGRSFKNYRILKKWREMDVPDPGISVIEKENEIEITAERPAFGIKILSEELPEDDFLFLEPGEKIILKKPGGFFDVKSLFDYLER</sequence>
<dbReference type="FunFam" id="2.60.120.260:FF:000060">
    <property type="entry name" value="Probable beta-mannosidase"/>
    <property type="match status" value="1"/>
</dbReference>
<evidence type="ECO:0000256" key="6">
    <source>
        <dbReference type="ARBA" id="ARBA00022801"/>
    </source>
</evidence>
<name>B9K7S7_THENN</name>
<keyword evidence="6" id="KW-0378">Hydrolase</keyword>
<dbReference type="InterPro" id="IPR050887">
    <property type="entry name" value="Beta-mannosidase_GH2"/>
</dbReference>
<comment type="subcellular location">
    <subcellularLocation>
        <location evidence="2">Lysosome</location>
    </subcellularLocation>
</comment>
<dbReference type="FunFam" id="3.20.20.80:FF:000050">
    <property type="entry name" value="Beta-mannosidase B"/>
    <property type="match status" value="1"/>
</dbReference>
<evidence type="ECO:0000259" key="15">
    <source>
        <dbReference type="Pfam" id="PF22666"/>
    </source>
</evidence>